<keyword evidence="2" id="KW-0732">Signal</keyword>
<evidence type="ECO:0000313" key="4">
    <source>
        <dbReference type="Proteomes" id="UP001575181"/>
    </source>
</evidence>
<feature type="region of interest" description="Disordered" evidence="1">
    <location>
        <begin position="43"/>
        <end position="69"/>
    </location>
</feature>
<evidence type="ECO:0000313" key="3">
    <source>
        <dbReference type="EMBL" id="MFA9460479.1"/>
    </source>
</evidence>
<keyword evidence="4" id="KW-1185">Reference proteome</keyword>
<comment type="caution">
    <text evidence="3">The sequence shown here is derived from an EMBL/GenBank/DDBJ whole genome shotgun (WGS) entry which is preliminary data.</text>
</comment>
<feature type="compositionally biased region" description="Polar residues" evidence="1">
    <location>
        <begin position="44"/>
        <end position="59"/>
    </location>
</feature>
<organism evidence="3 4">
    <name type="scientific">Thiohalorhabdus methylotrophus</name>
    <dbReference type="NCBI Taxonomy" id="3242694"/>
    <lineage>
        <taxon>Bacteria</taxon>
        <taxon>Pseudomonadati</taxon>
        <taxon>Pseudomonadota</taxon>
        <taxon>Gammaproteobacteria</taxon>
        <taxon>Thiohalorhabdales</taxon>
        <taxon>Thiohalorhabdaceae</taxon>
        <taxon>Thiohalorhabdus</taxon>
    </lineage>
</organism>
<name>A0ABV4TV48_9GAMM</name>
<protein>
    <submittedName>
        <fullName evidence="3">YdiY family protein</fullName>
    </submittedName>
</protein>
<dbReference type="Proteomes" id="UP001575181">
    <property type="component" value="Unassembled WGS sequence"/>
</dbReference>
<sequence length="248" mass="28035">MRLHPRSGLFLPIAMLATTANAAPPEGGVESEQLWDSEAELGISTASGNSETSTYTGSVSGDRESEKTKLHLQADGRYSKEQGNPTTQRLHGLSQFDYKFRPEIYTFGLLDALHDRFGGYELQLIESLGVGRMFFVDRDDLDWQADIGPALRQQWLVDETYENSFNVRARTLVKWEFAENSTLQEQFTWTQSVKDEDEYLFSSETGVSFRINSNLAFKTSVLVQHDSQPPEGTERTDVFTTTSLLYSF</sequence>
<dbReference type="InterPro" id="IPR007433">
    <property type="entry name" value="DUF481"/>
</dbReference>
<dbReference type="EMBL" id="JBGUAW010000004">
    <property type="protein sequence ID" value="MFA9460479.1"/>
    <property type="molecule type" value="Genomic_DNA"/>
</dbReference>
<proteinExistence type="predicted"/>
<reference evidence="3 4" key="1">
    <citation type="submission" date="2024-08" db="EMBL/GenBank/DDBJ databases">
        <title>Whole-genome sequencing of halo(alkali)philic microorganisms from hypersaline lakes.</title>
        <authorList>
            <person name="Sorokin D.Y."/>
            <person name="Merkel A.Y."/>
            <person name="Messina E."/>
            <person name="Yakimov M."/>
        </authorList>
    </citation>
    <scope>NUCLEOTIDE SEQUENCE [LARGE SCALE GENOMIC DNA]</scope>
    <source>
        <strain evidence="3 4">Cl-TMA</strain>
    </source>
</reference>
<dbReference type="RefSeq" id="WP_373655264.1">
    <property type="nucleotide sequence ID" value="NZ_JBGUAW010000004.1"/>
</dbReference>
<evidence type="ECO:0000256" key="1">
    <source>
        <dbReference type="SAM" id="MobiDB-lite"/>
    </source>
</evidence>
<feature type="signal peptide" evidence="2">
    <location>
        <begin position="1"/>
        <end position="22"/>
    </location>
</feature>
<dbReference type="Pfam" id="PF04338">
    <property type="entry name" value="DUF481"/>
    <property type="match status" value="1"/>
</dbReference>
<gene>
    <name evidence="3" type="ORF">ACERLL_06515</name>
</gene>
<feature type="chain" id="PRO_5045257600" evidence="2">
    <location>
        <begin position="23"/>
        <end position="248"/>
    </location>
</feature>
<evidence type="ECO:0000256" key="2">
    <source>
        <dbReference type="SAM" id="SignalP"/>
    </source>
</evidence>
<accession>A0ABV4TV48</accession>